<evidence type="ECO:0000256" key="1">
    <source>
        <dbReference type="SAM" id="MobiDB-lite"/>
    </source>
</evidence>
<evidence type="ECO:0000313" key="3">
    <source>
        <dbReference type="Proteomes" id="UP000218209"/>
    </source>
</evidence>
<feature type="compositionally biased region" description="Low complexity" evidence="1">
    <location>
        <begin position="139"/>
        <end position="149"/>
    </location>
</feature>
<keyword evidence="3" id="KW-1185">Reference proteome</keyword>
<organism evidence="2 3">
    <name type="scientific">Porphyra umbilicalis</name>
    <name type="common">Purple laver</name>
    <name type="synonym">Red alga</name>
    <dbReference type="NCBI Taxonomy" id="2786"/>
    <lineage>
        <taxon>Eukaryota</taxon>
        <taxon>Rhodophyta</taxon>
        <taxon>Bangiophyceae</taxon>
        <taxon>Bangiales</taxon>
        <taxon>Bangiaceae</taxon>
        <taxon>Porphyra</taxon>
    </lineage>
</organism>
<name>A0A1X6P4H7_PORUM</name>
<protein>
    <submittedName>
        <fullName evidence="2">Uncharacterized protein</fullName>
    </submittedName>
</protein>
<accession>A0A1X6P4H7</accession>
<feature type="compositionally biased region" description="Pro residues" evidence="1">
    <location>
        <begin position="113"/>
        <end position="123"/>
    </location>
</feature>
<dbReference type="Proteomes" id="UP000218209">
    <property type="component" value="Unassembled WGS sequence"/>
</dbReference>
<feature type="compositionally biased region" description="Gly residues" evidence="1">
    <location>
        <begin position="124"/>
        <end position="138"/>
    </location>
</feature>
<feature type="region of interest" description="Disordered" evidence="1">
    <location>
        <begin position="196"/>
        <end position="216"/>
    </location>
</feature>
<reference evidence="2 3" key="1">
    <citation type="submission" date="2017-03" db="EMBL/GenBank/DDBJ databases">
        <title>WGS assembly of Porphyra umbilicalis.</title>
        <authorList>
            <person name="Brawley S.H."/>
            <person name="Blouin N.A."/>
            <person name="Ficko-Blean E."/>
            <person name="Wheeler G.L."/>
            <person name="Lohr M."/>
            <person name="Goodson H.V."/>
            <person name="Jenkins J.W."/>
            <person name="Blaby-Haas C.E."/>
            <person name="Helliwell K.E."/>
            <person name="Chan C."/>
            <person name="Marriage T."/>
            <person name="Bhattacharya D."/>
            <person name="Klein A.S."/>
            <person name="Badis Y."/>
            <person name="Brodie J."/>
            <person name="Cao Y."/>
            <person name="Collen J."/>
            <person name="Dittami S.M."/>
            <person name="Gachon C.M."/>
            <person name="Green B.R."/>
            <person name="Karpowicz S."/>
            <person name="Kim J.W."/>
            <person name="Kudahl U."/>
            <person name="Lin S."/>
            <person name="Michel G."/>
            <person name="Mittag M."/>
            <person name="Olson B.J."/>
            <person name="Pangilinan J."/>
            <person name="Peng Y."/>
            <person name="Qiu H."/>
            <person name="Shu S."/>
            <person name="Singer J.T."/>
            <person name="Smith A.G."/>
            <person name="Sprecher B.N."/>
            <person name="Wagner V."/>
            <person name="Wang W."/>
            <person name="Wang Z.-Y."/>
            <person name="Yan J."/>
            <person name="Yarish C."/>
            <person name="Zoeuner-Riek S."/>
            <person name="Zhuang Y."/>
            <person name="Zou Y."/>
            <person name="Lindquist E.A."/>
            <person name="Grimwood J."/>
            <person name="Barry K."/>
            <person name="Rokhsar D.S."/>
            <person name="Schmutz J."/>
            <person name="Stiller J.W."/>
            <person name="Grossman A.R."/>
            <person name="Prochnik S.E."/>
        </authorList>
    </citation>
    <scope>NUCLEOTIDE SEQUENCE [LARGE SCALE GENOMIC DNA]</scope>
    <source>
        <strain evidence="2">4086291</strain>
    </source>
</reference>
<feature type="region of interest" description="Disordered" evidence="1">
    <location>
        <begin position="85"/>
        <end position="161"/>
    </location>
</feature>
<evidence type="ECO:0000313" key="2">
    <source>
        <dbReference type="EMBL" id="OSX75757.1"/>
    </source>
</evidence>
<feature type="compositionally biased region" description="Gly residues" evidence="1">
    <location>
        <begin position="198"/>
        <end position="216"/>
    </location>
</feature>
<dbReference type="OrthoDB" id="10266005at2759"/>
<dbReference type="AlphaFoldDB" id="A0A1X6P4H7"/>
<dbReference type="EMBL" id="KV918891">
    <property type="protein sequence ID" value="OSX75757.1"/>
    <property type="molecule type" value="Genomic_DNA"/>
</dbReference>
<gene>
    <name evidence="2" type="ORF">BU14_0222s0002</name>
</gene>
<proteinExistence type="predicted"/>
<sequence length="216" mass="21038">MVEALLAALCGNRDAGRDEGIEALYMLANIDVWGVGADTFFGPGKKMDLGQFERFRRVMITAPYASLVDASAVAVTSALRLEADTGGSPAVDAGGRDAPADPVPRSPPTAATPRPPRSPPPPGGGGGGSSGSGGGSGSGSSRSDGLPSAARPPSPPAVGAGAAAAAAAPGSAVFVFTLRRLPLGADRSWMVDSLTYEGDGGAGSPAALGGPGAGAR</sequence>